<reference evidence="2 3" key="1">
    <citation type="submission" date="2023-04" db="EMBL/GenBank/DDBJ databases">
        <title>Jannaschia ovalis sp. nov., a marine bacterium isolated from sea tidal flat.</title>
        <authorList>
            <person name="Kwon D.Y."/>
            <person name="Kim J.-J."/>
        </authorList>
    </citation>
    <scope>NUCLEOTIDE SEQUENCE [LARGE SCALE GENOMIC DNA]</scope>
    <source>
        <strain evidence="2 3">GRR-S6-38</strain>
    </source>
</reference>
<evidence type="ECO:0000313" key="2">
    <source>
        <dbReference type="EMBL" id="WGH77594.1"/>
    </source>
</evidence>
<evidence type="ECO:0000256" key="1">
    <source>
        <dbReference type="SAM" id="MobiDB-lite"/>
    </source>
</evidence>
<accession>A0ABY8LBR2</accession>
<gene>
    <name evidence="2" type="ORF">P8627_11155</name>
</gene>
<sequence length="58" mass="6512">MTRRSDAAAEQAFYDTHGTRAAWLAYLAVCRVAGLWPRPRPPRRGRETLSRSAARRAG</sequence>
<name>A0ABY8LBR2_9RHOB</name>
<keyword evidence="3" id="KW-1185">Reference proteome</keyword>
<dbReference type="EMBL" id="CP122537">
    <property type="protein sequence ID" value="WGH77594.1"/>
    <property type="molecule type" value="Genomic_DNA"/>
</dbReference>
<proteinExistence type="predicted"/>
<organism evidence="2 3">
    <name type="scientific">Jannaschia ovalis</name>
    <dbReference type="NCBI Taxonomy" id="3038773"/>
    <lineage>
        <taxon>Bacteria</taxon>
        <taxon>Pseudomonadati</taxon>
        <taxon>Pseudomonadota</taxon>
        <taxon>Alphaproteobacteria</taxon>
        <taxon>Rhodobacterales</taxon>
        <taxon>Roseobacteraceae</taxon>
        <taxon>Jannaschia</taxon>
    </lineage>
</organism>
<evidence type="ECO:0000313" key="3">
    <source>
        <dbReference type="Proteomes" id="UP001243420"/>
    </source>
</evidence>
<feature type="region of interest" description="Disordered" evidence="1">
    <location>
        <begin position="36"/>
        <end position="58"/>
    </location>
</feature>
<dbReference type="Proteomes" id="UP001243420">
    <property type="component" value="Chromosome"/>
</dbReference>
<protein>
    <submittedName>
        <fullName evidence="2">Uncharacterized protein</fullName>
    </submittedName>
</protein>
<dbReference type="RefSeq" id="WP_279964174.1">
    <property type="nucleotide sequence ID" value="NZ_CP122537.1"/>
</dbReference>